<dbReference type="AlphaFoldDB" id="A0A9Q0HJ14"/>
<comment type="caution">
    <text evidence="2">The sequence shown here is derived from an EMBL/GenBank/DDBJ whole genome shotgun (WGS) entry which is preliminary data.</text>
</comment>
<dbReference type="InterPro" id="IPR006566">
    <property type="entry name" value="FBD"/>
</dbReference>
<dbReference type="Pfam" id="PF24758">
    <property type="entry name" value="LRR_At5g56370"/>
    <property type="match status" value="1"/>
</dbReference>
<proteinExistence type="predicted"/>
<dbReference type="PROSITE" id="PS50181">
    <property type="entry name" value="FBOX"/>
    <property type="match status" value="1"/>
</dbReference>
<sequence length="430" mass="49233">MLSSSAASEAEELDLISQLPDSILHSILSLLPIKDSVRTSILSSRWRHLWEEAPLRLEDDSLCHNEQLISRIFHSHRGPIESLRLCNFTRATVDRIVKSAVQRGIQELTLAGYVHRLCQLPPSILTCKSLHQLSVIAYWFPKAVLPSIFPNLKELRLSCVKLHNDLLQILLSSCGSLDTLQLRDCWNSSVSSISSPSLRKFAWKSSTVDELIIKDMPNLESLMLEEYTTRDCKVKVINAPKLQLLGFLCVDFEALQLGRTLLHQQPASVFQVDAMPCWMAMLSSVKVLAINMEHSFNKTLLDLLRCFPCLEELFILKYGGSRNETHLDKKIWNEHGSLSFLDHLKTVTVKGFYGSQSDVDFLRYLVGHGKVLRKIILLYSKIFTDEKFVEAKIRQFCVQKRASSDLELGFFIDTKNNVHFSMWNELIWER</sequence>
<dbReference type="Pfam" id="PF08387">
    <property type="entry name" value="FBD"/>
    <property type="match status" value="1"/>
</dbReference>
<dbReference type="EMBL" id="JAMQYH010000005">
    <property type="protein sequence ID" value="KAJ1687824.1"/>
    <property type="molecule type" value="Genomic_DNA"/>
</dbReference>
<dbReference type="InterPro" id="IPR032675">
    <property type="entry name" value="LRR_dom_sf"/>
</dbReference>
<dbReference type="InterPro" id="IPR055302">
    <property type="entry name" value="F-box_dom-containing"/>
</dbReference>
<dbReference type="PANTHER" id="PTHR32141">
    <property type="match status" value="1"/>
</dbReference>
<evidence type="ECO:0000313" key="3">
    <source>
        <dbReference type="Proteomes" id="UP001151287"/>
    </source>
</evidence>
<evidence type="ECO:0000313" key="2">
    <source>
        <dbReference type="EMBL" id="KAJ1687824.1"/>
    </source>
</evidence>
<name>A0A9Q0HJ14_9POAL</name>
<dbReference type="Proteomes" id="UP001151287">
    <property type="component" value="Unassembled WGS sequence"/>
</dbReference>
<dbReference type="InterPro" id="IPR055411">
    <property type="entry name" value="LRR_FXL15/At3g58940/PEG3-like"/>
</dbReference>
<dbReference type="OrthoDB" id="584579at2759"/>
<reference evidence="2" key="1">
    <citation type="journal article" date="2022" name="Cell">
        <title>Repeat-based holocentromeres influence genome architecture and karyotype evolution.</title>
        <authorList>
            <person name="Hofstatter P.G."/>
            <person name="Thangavel G."/>
            <person name="Lux T."/>
            <person name="Neumann P."/>
            <person name="Vondrak T."/>
            <person name="Novak P."/>
            <person name="Zhang M."/>
            <person name="Costa L."/>
            <person name="Castellani M."/>
            <person name="Scott A."/>
            <person name="Toegelov H."/>
            <person name="Fuchs J."/>
            <person name="Mata-Sucre Y."/>
            <person name="Dias Y."/>
            <person name="Vanzela A.L.L."/>
            <person name="Huettel B."/>
            <person name="Almeida C.C.S."/>
            <person name="Simkova H."/>
            <person name="Souza G."/>
            <person name="Pedrosa-Harand A."/>
            <person name="Macas J."/>
            <person name="Mayer K.F.X."/>
            <person name="Houben A."/>
            <person name="Marques A."/>
        </authorList>
    </citation>
    <scope>NUCLEOTIDE SEQUENCE</scope>
    <source>
        <strain evidence="2">RhyBre1mFocal</strain>
    </source>
</reference>
<organism evidence="2 3">
    <name type="scientific">Rhynchospora breviuscula</name>
    <dbReference type="NCBI Taxonomy" id="2022672"/>
    <lineage>
        <taxon>Eukaryota</taxon>
        <taxon>Viridiplantae</taxon>
        <taxon>Streptophyta</taxon>
        <taxon>Embryophyta</taxon>
        <taxon>Tracheophyta</taxon>
        <taxon>Spermatophyta</taxon>
        <taxon>Magnoliopsida</taxon>
        <taxon>Liliopsida</taxon>
        <taxon>Poales</taxon>
        <taxon>Cyperaceae</taxon>
        <taxon>Cyperoideae</taxon>
        <taxon>Rhynchosporeae</taxon>
        <taxon>Rhynchospora</taxon>
    </lineage>
</organism>
<dbReference type="SUPFAM" id="SSF52047">
    <property type="entry name" value="RNI-like"/>
    <property type="match status" value="1"/>
</dbReference>
<dbReference type="PANTHER" id="PTHR32141:SF179">
    <property type="entry name" value="F-BOX DOMAIN-CONTAINING PROTEIN"/>
    <property type="match status" value="1"/>
</dbReference>
<accession>A0A9Q0HJ14</accession>
<keyword evidence="3" id="KW-1185">Reference proteome</keyword>
<dbReference type="InterPro" id="IPR036047">
    <property type="entry name" value="F-box-like_dom_sf"/>
</dbReference>
<gene>
    <name evidence="2" type="ORF">LUZ63_019214</name>
</gene>
<dbReference type="InterPro" id="IPR001810">
    <property type="entry name" value="F-box_dom"/>
</dbReference>
<dbReference type="SMART" id="SM00256">
    <property type="entry name" value="FBOX"/>
    <property type="match status" value="1"/>
</dbReference>
<dbReference type="CDD" id="cd22160">
    <property type="entry name" value="F-box_AtFBL13-like"/>
    <property type="match status" value="1"/>
</dbReference>
<evidence type="ECO:0000259" key="1">
    <source>
        <dbReference type="PROSITE" id="PS50181"/>
    </source>
</evidence>
<dbReference type="InterPro" id="IPR053781">
    <property type="entry name" value="F-box_AtFBL13-like"/>
</dbReference>
<dbReference type="SUPFAM" id="SSF81383">
    <property type="entry name" value="F-box domain"/>
    <property type="match status" value="1"/>
</dbReference>
<dbReference type="Pfam" id="PF00646">
    <property type="entry name" value="F-box"/>
    <property type="match status" value="1"/>
</dbReference>
<protein>
    <recommendedName>
        <fullName evidence="1">F-box domain-containing protein</fullName>
    </recommendedName>
</protein>
<dbReference type="Gene3D" id="3.80.10.10">
    <property type="entry name" value="Ribonuclease Inhibitor"/>
    <property type="match status" value="1"/>
</dbReference>
<dbReference type="Gene3D" id="1.20.1280.50">
    <property type="match status" value="1"/>
</dbReference>
<feature type="domain" description="F-box" evidence="1">
    <location>
        <begin position="13"/>
        <end position="49"/>
    </location>
</feature>